<dbReference type="PANTHER" id="PTHR12147:SF26">
    <property type="entry name" value="PEPTIDASE M28 DOMAIN-CONTAINING PROTEIN"/>
    <property type="match status" value="1"/>
</dbReference>
<feature type="non-terminal residue" evidence="2">
    <location>
        <position position="273"/>
    </location>
</feature>
<dbReference type="InterPro" id="IPR045175">
    <property type="entry name" value="M28_fam"/>
</dbReference>
<accession>X0UZS6</accession>
<reference evidence="2" key="1">
    <citation type="journal article" date="2014" name="Front. Microbiol.">
        <title>High frequency of phylogenetically diverse reductive dehalogenase-homologous genes in deep subseafloor sedimentary metagenomes.</title>
        <authorList>
            <person name="Kawai M."/>
            <person name="Futagami T."/>
            <person name="Toyoda A."/>
            <person name="Takaki Y."/>
            <person name="Nishi S."/>
            <person name="Hori S."/>
            <person name="Arai W."/>
            <person name="Tsubouchi T."/>
            <person name="Morono Y."/>
            <person name="Uchiyama I."/>
            <person name="Ito T."/>
            <person name="Fujiyama A."/>
            <person name="Inagaki F."/>
            <person name="Takami H."/>
        </authorList>
    </citation>
    <scope>NUCLEOTIDE SEQUENCE</scope>
    <source>
        <strain evidence="2">Expedition CK06-06</strain>
    </source>
</reference>
<name>X0UZS6_9ZZZZ</name>
<dbReference type="SUPFAM" id="SSF53187">
    <property type="entry name" value="Zn-dependent exopeptidases"/>
    <property type="match status" value="1"/>
</dbReference>
<protein>
    <recommendedName>
        <fullName evidence="1">Peptidase M28 domain-containing protein</fullName>
    </recommendedName>
</protein>
<dbReference type="PANTHER" id="PTHR12147">
    <property type="entry name" value="METALLOPEPTIDASE M28 FAMILY MEMBER"/>
    <property type="match status" value="1"/>
</dbReference>
<dbReference type="AlphaFoldDB" id="X0UZS6"/>
<dbReference type="GO" id="GO:0006508">
    <property type="term" value="P:proteolysis"/>
    <property type="evidence" value="ECO:0007669"/>
    <property type="project" value="InterPro"/>
</dbReference>
<dbReference type="Pfam" id="PF04389">
    <property type="entry name" value="Peptidase_M28"/>
    <property type="match status" value="1"/>
</dbReference>
<proteinExistence type="predicted"/>
<dbReference type="GO" id="GO:0008235">
    <property type="term" value="F:metalloexopeptidase activity"/>
    <property type="evidence" value="ECO:0007669"/>
    <property type="project" value="InterPro"/>
</dbReference>
<dbReference type="InterPro" id="IPR007484">
    <property type="entry name" value="Peptidase_M28"/>
</dbReference>
<evidence type="ECO:0000259" key="1">
    <source>
        <dbReference type="Pfam" id="PF04389"/>
    </source>
</evidence>
<dbReference type="EMBL" id="BARS01020213">
    <property type="protein sequence ID" value="GAG04677.1"/>
    <property type="molecule type" value="Genomic_DNA"/>
</dbReference>
<gene>
    <name evidence="2" type="ORF">S01H1_32627</name>
</gene>
<organism evidence="2">
    <name type="scientific">marine sediment metagenome</name>
    <dbReference type="NCBI Taxonomy" id="412755"/>
    <lineage>
        <taxon>unclassified sequences</taxon>
        <taxon>metagenomes</taxon>
        <taxon>ecological metagenomes</taxon>
    </lineage>
</organism>
<evidence type="ECO:0000313" key="2">
    <source>
        <dbReference type="EMBL" id="GAG04677.1"/>
    </source>
</evidence>
<feature type="domain" description="Peptidase M28" evidence="1">
    <location>
        <begin position="2"/>
        <end position="208"/>
    </location>
</feature>
<sequence length="273" mass="28561">MIGILPGAGPKADEYVVIGAHHDHLGTTASGEGSSRASADDGAVIHNGADDNASGVAGVLELAKAFASGPRPARSIAFMTFTGEESGLIGSHHFVAHPVFPLEKTRMMVNLDMIGRIPENKEQVQVFGTKSAEEIEPVLTQMAERVGLSVKTAGGALGGSDQTSFYTKGVPVLHVFSGLHDEYHTSDDDAALINEQGAVRILELVHALASEFASLQTQLTYSRKAAEGLQRGPRGFKVVMGIMPSYTDSDEPGMEVVAVTRGRPAEAAGLLGG</sequence>
<dbReference type="Gene3D" id="3.40.630.10">
    <property type="entry name" value="Zn peptidases"/>
    <property type="match status" value="1"/>
</dbReference>
<comment type="caution">
    <text evidence="2">The sequence shown here is derived from an EMBL/GenBank/DDBJ whole genome shotgun (WGS) entry which is preliminary data.</text>
</comment>